<keyword evidence="2" id="KW-0238">DNA-binding</keyword>
<dbReference type="PANTHER" id="PTHR30154:SF0">
    <property type="entry name" value="LEUCINE-RESPONSIVE REGULATORY PROTEIN"/>
    <property type="match status" value="1"/>
</dbReference>
<dbReference type="SUPFAM" id="SSF46785">
    <property type="entry name" value="Winged helix' DNA-binding domain"/>
    <property type="match status" value="1"/>
</dbReference>
<organism evidence="7 8">
    <name type="scientific">Halioglobus maricola</name>
    <dbReference type="NCBI Taxonomy" id="2601894"/>
    <lineage>
        <taxon>Bacteria</taxon>
        <taxon>Pseudomonadati</taxon>
        <taxon>Pseudomonadota</taxon>
        <taxon>Gammaproteobacteria</taxon>
        <taxon>Cellvibrionales</taxon>
        <taxon>Halieaceae</taxon>
        <taxon>Halioglobus</taxon>
    </lineage>
</organism>
<evidence type="ECO:0000256" key="1">
    <source>
        <dbReference type="ARBA" id="ARBA00023015"/>
    </source>
</evidence>
<dbReference type="PROSITE" id="PS00519">
    <property type="entry name" value="HTH_ASNC_1"/>
    <property type="match status" value="1"/>
</dbReference>
<evidence type="ECO:0000259" key="6">
    <source>
        <dbReference type="PROSITE" id="PS50956"/>
    </source>
</evidence>
<proteinExistence type="predicted"/>
<keyword evidence="4" id="KW-0804">Transcription</keyword>
<keyword evidence="1" id="KW-0805">Transcription regulation</keyword>
<dbReference type="InterPro" id="IPR019888">
    <property type="entry name" value="Tscrpt_reg_AsnC-like"/>
</dbReference>
<reference evidence="7 8" key="1">
    <citation type="submission" date="2019-02" db="EMBL/GenBank/DDBJ databases">
        <authorList>
            <person name="Li S.-H."/>
        </authorList>
    </citation>
    <scope>NUCLEOTIDE SEQUENCE [LARGE SCALE GENOMIC DNA]</scope>
    <source>
        <strain evidence="7 8">IMCC14385</strain>
    </source>
</reference>
<dbReference type="PROSITE" id="PS50956">
    <property type="entry name" value="HTH_ASNC_2"/>
    <property type="match status" value="1"/>
</dbReference>
<keyword evidence="3" id="KW-0010">Activator</keyword>
<dbReference type="OrthoDB" id="8590699at2"/>
<keyword evidence="8" id="KW-1185">Reference proteome</keyword>
<dbReference type="SMART" id="SM00344">
    <property type="entry name" value="HTH_ASNC"/>
    <property type="match status" value="1"/>
</dbReference>
<dbReference type="Pfam" id="PF01037">
    <property type="entry name" value="AsnC_trans_reg"/>
    <property type="match status" value="1"/>
</dbReference>
<feature type="domain" description="HTH asnC-type" evidence="6">
    <location>
        <begin position="7"/>
        <end position="68"/>
    </location>
</feature>
<evidence type="ECO:0000256" key="5">
    <source>
        <dbReference type="ARBA" id="ARBA00039227"/>
    </source>
</evidence>
<dbReference type="InterPro" id="IPR036388">
    <property type="entry name" value="WH-like_DNA-bd_sf"/>
</dbReference>
<dbReference type="CDD" id="cd00090">
    <property type="entry name" value="HTH_ARSR"/>
    <property type="match status" value="1"/>
</dbReference>
<name>A0A5P9NJN1_9GAMM</name>
<accession>A0A5P9NJN1</accession>
<dbReference type="InterPro" id="IPR036390">
    <property type="entry name" value="WH_DNA-bd_sf"/>
</dbReference>
<dbReference type="Gene3D" id="1.10.10.10">
    <property type="entry name" value="Winged helix-like DNA-binding domain superfamily/Winged helix DNA-binding domain"/>
    <property type="match status" value="1"/>
</dbReference>
<dbReference type="GO" id="GO:0005829">
    <property type="term" value="C:cytosol"/>
    <property type="evidence" value="ECO:0007669"/>
    <property type="project" value="TreeGrafter"/>
</dbReference>
<evidence type="ECO:0000256" key="2">
    <source>
        <dbReference type="ARBA" id="ARBA00023125"/>
    </source>
</evidence>
<dbReference type="EMBL" id="CP036422">
    <property type="protein sequence ID" value="QFU75434.1"/>
    <property type="molecule type" value="Genomic_DNA"/>
</dbReference>
<dbReference type="Pfam" id="PF13412">
    <property type="entry name" value="HTH_24"/>
    <property type="match status" value="1"/>
</dbReference>
<dbReference type="SUPFAM" id="SSF54909">
    <property type="entry name" value="Dimeric alpha+beta barrel"/>
    <property type="match status" value="1"/>
</dbReference>
<sequence>MKKSRQLDRTDRHILTLLQADGRLSNVDLARQVALSPTPCLERVRRLEREGYITGYVALADPAKLNASTLAFIQVSLTNTSTEKLRDFNQRMLDLPQVESCHMVAGGFDYLIKIRCADMQDYQRFLGEQLAAIPLIGQTHTYVVIEEVKNETAIPVDKISH</sequence>
<dbReference type="GO" id="GO:0043200">
    <property type="term" value="P:response to amino acid"/>
    <property type="evidence" value="ECO:0007669"/>
    <property type="project" value="TreeGrafter"/>
</dbReference>
<dbReference type="Proteomes" id="UP000326287">
    <property type="component" value="Chromosome"/>
</dbReference>
<dbReference type="AlphaFoldDB" id="A0A5P9NJN1"/>
<dbReference type="Gene3D" id="3.30.70.920">
    <property type="match status" value="1"/>
</dbReference>
<dbReference type="GO" id="GO:0043565">
    <property type="term" value="F:sequence-specific DNA binding"/>
    <property type="evidence" value="ECO:0007669"/>
    <property type="project" value="InterPro"/>
</dbReference>
<dbReference type="GO" id="GO:0006355">
    <property type="term" value="P:regulation of DNA-templated transcription"/>
    <property type="evidence" value="ECO:0007669"/>
    <property type="project" value="UniProtKB-ARBA"/>
</dbReference>
<evidence type="ECO:0000313" key="8">
    <source>
        <dbReference type="Proteomes" id="UP000326287"/>
    </source>
</evidence>
<dbReference type="RefSeq" id="WP_152661541.1">
    <property type="nucleotide sequence ID" value="NZ_CP036422.1"/>
</dbReference>
<dbReference type="InterPro" id="IPR000485">
    <property type="entry name" value="AsnC-type_HTH_dom"/>
</dbReference>
<dbReference type="InterPro" id="IPR019887">
    <property type="entry name" value="Tscrpt_reg_AsnC/Lrp_C"/>
</dbReference>
<evidence type="ECO:0000256" key="3">
    <source>
        <dbReference type="ARBA" id="ARBA00023159"/>
    </source>
</evidence>
<dbReference type="KEGG" id="halc:EY643_07075"/>
<evidence type="ECO:0000256" key="4">
    <source>
        <dbReference type="ARBA" id="ARBA00023163"/>
    </source>
</evidence>
<dbReference type="FunFam" id="1.10.10.10:FF:000186">
    <property type="entry name" value="AsnC family transcriptional regulator"/>
    <property type="match status" value="1"/>
</dbReference>
<dbReference type="InterPro" id="IPR011991">
    <property type="entry name" value="ArsR-like_HTH"/>
</dbReference>
<protein>
    <recommendedName>
        <fullName evidence="5">Leucine-responsive regulatory protein</fullName>
    </recommendedName>
</protein>
<evidence type="ECO:0000313" key="7">
    <source>
        <dbReference type="EMBL" id="QFU75434.1"/>
    </source>
</evidence>
<dbReference type="InterPro" id="IPR011008">
    <property type="entry name" value="Dimeric_a/b-barrel"/>
</dbReference>
<gene>
    <name evidence="7" type="ORF">EY643_07075</name>
</gene>
<dbReference type="InterPro" id="IPR019885">
    <property type="entry name" value="Tscrpt_reg_HTH_AsnC-type_CS"/>
</dbReference>
<dbReference type="PANTHER" id="PTHR30154">
    <property type="entry name" value="LEUCINE-RESPONSIVE REGULATORY PROTEIN"/>
    <property type="match status" value="1"/>
</dbReference>
<dbReference type="PRINTS" id="PR00033">
    <property type="entry name" value="HTHASNC"/>
</dbReference>